<feature type="region of interest" description="Disordered" evidence="1">
    <location>
        <begin position="216"/>
        <end position="256"/>
    </location>
</feature>
<proteinExistence type="predicted"/>
<dbReference type="PhylomeDB" id="A0A0G4EZ92"/>
<dbReference type="AlphaFoldDB" id="A0A0G4EZ92"/>
<dbReference type="Proteomes" id="UP000041254">
    <property type="component" value="Unassembled WGS sequence"/>
</dbReference>
<reference evidence="2 3" key="1">
    <citation type="submission" date="2014-11" db="EMBL/GenBank/DDBJ databases">
        <authorList>
            <person name="Zhu J."/>
            <person name="Qi W."/>
            <person name="Song R."/>
        </authorList>
    </citation>
    <scope>NUCLEOTIDE SEQUENCE [LARGE SCALE GENOMIC DNA]</scope>
</reference>
<evidence type="ECO:0000313" key="2">
    <source>
        <dbReference type="EMBL" id="CEM04416.1"/>
    </source>
</evidence>
<keyword evidence="3" id="KW-1185">Reference proteome</keyword>
<protein>
    <submittedName>
        <fullName evidence="2">Uncharacterized protein</fullName>
    </submittedName>
</protein>
<evidence type="ECO:0000256" key="1">
    <source>
        <dbReference type="SAM" id="MobiDB-lite"/>
    </source>
</evidence>
<gene>
    <name evidence="2" type="ORF">Vbra_5501</name>
</gene>
<dbReference type="EMBL" id="CDMY01000351">
    <property type="protein sequence ID" value="CEM04416.1"/>
    <property type="molecule type" value="Genomic_DNA"/>
</dbReference>
<dbReference type="VEuPathDB" id="CryptoDB:Vbra_5501"/>
<evidence type="ECO:0000313" key="3">
    <source>
        <dbReference type="Proteomes" id="UP000041254"/>
    </source>
</evidence>
<organism evidence="2 3">
    <name type="scientific">Vitrella brassicaformis (strain CCMP3155)</name>
    <dbReference type="NCBI Taxonomy" id="1169540"/>
    <lineage>
        <taxon>Eukaryota</taxon>
        <taxon>Sar</taxon>
        <taxon>Alveolata</taxon>
        <taxon>Colpodellida</taxon>
        <taxon>Vitrellaceae</taxon>
        <taxon>Vitrella</taxon>
    </lineage>
</organism>
<dbReference type="InParanoid" id="A0A0G4EZ92"/>
<name>A0A0G4EZ92_VITBC</name>
<feature type="compositionally biased region" description="Gly residues" evidence="1">
    <location>
        <begin position="227"/>
        <end position="238"/>
    </location>
</feature>
<sequence>MVGRHLEFGWDNTHRCLQLFQHGDEWRAIEDEPGFRLEVDPPLPAGHLYRQHRRGHDPPVTCRITFENTWDVGWGSFYEWVSTGGPETYASETYASVSSFAKRMILKHCFLIPYVSGGRLHGLLTESLHTRVAGCTTTVSSSDGRVRELVLTDNNRPFAALLFIEDIGNNRVSVCVETTDEPMGGSQLRKQHVATQLARVAFGAVAPYVFDGRLQQQQQERDETNGGDDGGGGAGGGNDLDDVGEGTAGGGAAAAGGASNCYYIARDGRRSW</sequence>
<accession>A0A0G4EZ92</accession>